<proteinExistence type="inferred from homology"/>
<dbReference type="InterPro" id="IPR029151">
    <property type="entry name" value="Sensor-like_sf"/>
</dbReference>
<comment type="caution">
    <text evidence="15">The sequence shown here is derived from an EMBL/GenBank/DDBJ whole genome shotgun (WGS) entry which is preliminary data.</text>
</comment>
<evidence type="ECO:0000256" key="1">
    <source>
        <dbReference type="ARBA" id="ARBA00004651"/>
    </source>
</evidence>
<evidence type="ECO:0000259" key="13">
    <source>
        <dbReference type="PROSITE" id="PS50111"/>
    </source>
</evidence>
<evidence type="ECO:0000256" key="3">
    <source>
        <dbReference type="ARBA" id="ARBA00022481"/>
    </source>
</evidence>
<organism evidence="15 16">
    <name type="scientific">Paenibacillus lacisoli</name>
    <dbReference type="NCBI Taxonomy" id="3064525"/>
    <lineage>
        <taxon>Bacteria</taxon>
        <taxon>Bacillati</taxon>
        <taxon>Bacillota</taxon>
        <taxon>Bacilli</taxon>
        <taxon>Bacillales</taxon>
        <taxon>Paenibacillaceae</taxon>
        <taxon>Paenibacillus</taxon>
    </lineage>
</organism>
<keyword evidence="8 10" id="KW-0807">Transducer</keyword>
<feature type="transmembrane region" description="Helical" evidence="12">
    <location>
        <begin position="288"/>
        <end position="311"/>
    </location>
</feature>
<dbReference type="RefSeq" id="WP_305023963.1">
    <property type="nucleotide sequence ID" value="NZ_JAUQTB010000004.1"/>
</dbReference>
<accession>A0ABT9CBY4</accession>
<keyword evidence="16" id="KW-1185">Reference proteome</keyword>
<dbReference type="SUPFAM" id="SSF58104">
    <property type="entry name" value="Methyl-accepting chemotaxis protein (MCP) signaling domain"/>
    <property type="match status" value="1"/>
</dbReference>
<comment type="similarity">
    <text evidence="9">Belongs to the methyl-accepting chemotaxis (MCP) protein family.</text>
</comment>
<dbReference type="Pfam" id="PF00015">
    <property type="entry name" value="MCPsignal"/>
    <property type="match status" value="1"/>
</dbReference>
<dbReference type="SMART" id="SM00283">
    <property type="entry name" value="MA"/>
    <property type="match status" value="1"/>
</dbReference>
<evidence type="ECO:0000256" key="9">
    <source>
        <dbReference type="ARBA" id="ARBA00029447"/>
    </source>
</evidence>
<keyword evidence="7 12" id="KW-0472">Membrane</keyword>
<evidence type="ECO:0000256" key="7">
    <source>
        <dbReference type="ARBA" id="ARBA00023136"/>
    </source>
</evidence>
<evidence type="ECO:0000313" key="15">
    <source>
        <dbReference type="EMBL" id="MDO7906766.1"/>
    </source>
</evidence>
<keyword evidence="6 12" id="KW-1133">Transmembrane helix</keyword>
<dbReference type="SUPFAM" id="SSF103190">
    <property type="entry name" value="Sensory domain-like"/>
    <property type="match status" value="1"/>
</dbReference>
<evidence type="ECO:0000256" key="6">
    <source>
        <dbReference type="ARBA" id="ARBA00022989"/>
    </source>
</evidence>
<dbReference type="Gene3D" id="6.10.340.10">
    <property type="match status" value="1"/>
</dbReference>
<feature type="domain" description="HAMP" evidence="14">
    <location>
        <begin position="312"/>
        <end position="364"/>
    </location>
</feature>
<dbReference type="Proteomes" id="UP001240171">
    <property type="component" value="Unassembled WGS sequence"/>
</dbReference>
<dbReference type="Pfam" id="PF02743">
    <property type="entry name" value="dCache_1"/>
    <property type="match status" value="1"/>
</dbReference>
<sequence>MIASFCAVLIIPSVLIGYFSYQSAKNEVHDQMAFAVQNSLDMMRNNLFQYVTPVVNNLELFSREFTSDSAYGSTEGRERLEEIRGTHPELDAIIIGNGNGNYIKSPADNKTDYDPRKLAWYTRAMAAPGQVMIGEPKISVSTGNLIVTVSKTLPDGKGVITFNISLDRLNETVKSAKIGETGSLLIADVNGKVVGASERLIKSGIKAAQKVDGLPLVKAEKASAPNQESDAQNAPPQTGAPAAAAVHQSTMNISGMELETYTSVEPITGWNMIAAVNKEDYTQAARPIMIRSFTVIGTSMVLAAILIFFIVRSVIVPLKKLQRGTQSVRDGILSERVHLKGRNEFTELANDFNQMAAALHNMVSEVSQTSAKLASASRTIQESTEQTAQSVQLVAERTAESASSALTGAEAAEQTAVAVEEMAHAIGSIAESAASIVDAAGSTEHNVAHGGEVISSMHRQMDQILSAVSESSEKINGLSKLSDEAKLMNASIAAIAKQTNLLSLNAAIEASRAGEAGRGFAVVASEVRKLSEQSKQAADEINATITQMFVLIAQTTADMNGNVREQVQKGLQVSEEAGVVFENIKTSTSSIVEQIQGISAAAEQISASTQEVSATVSQLSNISRSASDGAQTTSAAAEEQMAAMEEISSSTQELADLAVNLETMVQRFKL</sequence>
<evidence type="ECO:0000259" key="14">
    <source>
        <dbReference type="PROSITE" id="PS50885"/>
    </source>
</evidence>
<dbReference type="Pfam" id="PF00672">
    <property type="entry name" value="HAMP"/>
    <property type="match status" value="1"/>
</dbReference>
<evidence type="ECO:0000256" key="11">
    <source>
        <dbReference type="SAM" id="MobiDB-lite"/>
    </source>
</evidence>
<protein>
    <submittedName>
        <fullName evidence="15">Methyl-accepting chemotaxis protein</fullName>
    </submittedName>
</protein>
<evidence type="ECO:0000256" key="12">
    <source>
        <dbReference type="SAM" id="Phobius"/>
    </source>
</evidence>
<evidence type="ECO:0000256" key="5">
    <source>
        <dbReference type="ARBA" id="ARBA00022692"/>
    </source>
</evidence>
<keyword evidence="5 12" id="KW-0812">Transmembrane</keyword>
<evidence type="ECO:0000256" key="8">
    <source>
        <dbReference type="ARBA" id="ARBA00023224"/>
    </source>
</evidence>
<evidence type="ECO:0000256" key="4">
    <source>
        <dbReference type="ARBA" id="ARBA00022500"/>
    </source>
</evidence>
<dbReference type="PANTHER" id="PTHR32089:SF114">
    <property type="entry name" value="METHYL-ACCEPTING CHEMOTAXIS PROTEIN MCPB"/>
    <property type="match status" value="1"/>
</dbReference>
<dbReference type="PROSITE" id="PS50885">
    <property type="entry name" value="HAMP"/>
    <property type="match status" value="1"/>
</dbReference>
<evidence type="ECO:0000256" key="2">
    <source>
        <dbReference type="ARBA" id="ARBA00022475"/>
    </source>
</evidence>
<keyword evidence="4" id="KW-0145">Chemotaxis</keyword>
<name>A0ABT9CBY4_9BACL</name>
<dbReference type="SMART" id="SM00304">
    <property type="entry name" value="HAMP"/>
    <property type="match status" value="1"/>
</dbReference>
<dbReference type="Gene3D" id="1.10.287.950">
    <property type="entry name" value="Methyl-accepting chemotaxis protein"/>
    <property type="match status" value="1"/>
</dbReference>
<reference evidence="15 16" key="1">
    <citation type="submission" date="2023-07" db="EMBL/GenBank/DDBJ databases">
        <title>Paenibacillus sp. JX-17 nov. isolated from soil.</title>
        <authorList>
            <person name="Wan Y."/>
            <person name="Liu B."/>
        </authorList>
    </citation>
    <scope>NUCLEOTIDE SEQUENCE [LARGE SCALE GENOMIC DNA]</scope>
    <source>
        <strain evidence="15 16">JX-17</strain>
    </source>
</reference>
<evidence type="ECO:0000256" key="10">
    <source>
        <dbReference type="PROSITE-ProRule" id="PRU00284"/>
    </source>
</evidence>
<keyword evidence="2" id="KW-1003">Cell membrane</keyword>
<dbReference type="InterPro" id="IPR033479">
    <property type="entry name" value="dCache_1"/>
</dbReference>
<dbReference type="InterPro" id="IPR004089">
    <property type="entry name" value="MCPsignal_dom"/>
</dbReference>
<feature type="compositionally biased region" description="Low complexity" evidence="11">
    <location>
        <begin position="231"/>
        <end position="241"/>
    </location>
</feature>
<dbReference type="InterPro" id="IPR003660">
    <property type="entry name" value="HAMP_dom"/>
</dbReference>
<dbReference type="EMBL" id="JAUQTB010000004">
    <property type="protein sequence ID" value="MDO7906766.1"/>
    <property type="molecule type" value="Genomic_DNA"/>
</dbReference>
<dbReference type="PROSITE" id="PS50111">
    <property type="entry name" value="CHEMOTAXIS_TRANSDUC_2"/>
    <property type="match status" value="1"/>
</dbReference>
<keyword evidence="3" id="KW-0488">Methylation</keyword>
<feature type="domain" description="Methyl-accepting transducer" evidence="13">
    <location>
        <begin position="383"/>
        <end position="620"/>
    </location>
</feature>
<evidence type="ECO:0000313" key="16">
    <source>
        <dbReference type="Proteomes" id="UP001240171"/>
    </source>
</evidence>
<dbReference type="CDD" id="cd18773">
    <property type="entry name" value="PDC1_HK_sensor"/>
    <property type="match status" value="1"/>
</dbReference>
<comment type="subcellular location">
    <subcellularLocation>
        <location evidence="1">Cell membrane</location>
        <topology evidence="1">Multi-pass membrane protein</topology>
    </subcellularLocation>
</comment>
<feature type="region of interest" description="Disordered" evidence="11">
    <location>
        <begin position="222"/>
        <end position="241"/>
    </location>
</feature>
<dbReference type="PANTHER" id="PTHR32089">
    <property type="entry name" value="METHYL-ACCEPTING CHEMOTAXIS PROTEIN MCPB"/>
    <property type="match status" value="1"/>
</dbReference>
<dbReference type="CDD" id="cd06225">
    <property type="entry name" value="HAMP"/>
    <property type="match status" value="1"/>
</dbReference>
<gene>
    <name evidence="15" type="ORF">Q5741_10055</name>
</gene>
<dbReference type="Gene3D" id="3.30.450.20">
    <property type="entry name" value="PAS domain"/>
    <property type="match status" value="2"/>
</dbReference>